<evidence type="ECO:0000256" key="3">
    <source>
        <dbReference type="ARBA" id="ARBA00012190"/>
    </source>
</evidence>
<evidence type="ECO:0000256" key="12">
    <source>
        <dbReference type="ARBA" id="ARBA00023242"/>
    </source>
</evidence>
<dbReference type="EMBL" id="JAWCUI010000020">
    <property type="protein sequence ID" value="KAL1897099.1"/>
    <property type="molecule type" value="Genomic_DNA"/>
</dbReference>
<proteinExistence type="inferred from homology"/>
<evidence type="ECO:0000256" key="14">
    <source>
        <dbReference type="ARBA" id="ARBA00047770"/>
    </source>
</evidence>
<feature type="compositionally biased region" description="Low complexity" evidence="16">
    <location>
        <begin position="44"/>
        <end position="58"/>
    </location>
</feature>
<feature type="compositionally biased region" description="Polar residues" evidence="16">
    <location>
        <begin position="59"/>
        <end position="70"/>
    </location>
</feature>
<dbReference type="InterPro" id="IPR025789">
    <property type="entry name" value="DOT1_dom"/>
</dbReference>
<feature type="region of interest" description="Disordered" evidence="16">
    <location>
        <begin position="1"/>
        <end position="202"/>
    </location>
</feature>
<dbReference type="CDD" id="cd02440">
    <property type="entry name" value="AdoMet_MTases"/>
    <property type="match status" value="1"/>
</dbReference>
<keyword evidence="19" id="KW-1185">Reference proteome</keyword>
<keyword evidence="8" id="KW-0677">Repeat</keyword>
<evidence type="ECO:0000256" key="1">
    <source>
        <dbReference type="ARBA" id="ARBA00003482"/>
    </source>
</evidence>
<dbReference type="PIRSF" id="PIRSF017570">
    <property type="entry name" value="Histone_H3-K79_MeTrfase"/>
    <property type="match status" value="1"/>
</dbReference>
<keyword evidence="7 15" id="KW-0949">S-adenosyl-L-methionine</keyword>
<feature type="domain" description="DOT1" evidence="17">
    <location>
        <begin position="264"/>
        <end position="574"/>
    </location>
</feature>
<evidence type="ECO:0000256" key="7">
    <source>
        <dbReference type="ARBA" id="ARBA00022691"/>
    </source>
</evidence>
<evidence type="ECO:0000313" key="18">
    <source>
        <dbReference type="EMBL" id="KAL1897099.1"/>
    </source>
</evidence>
<keyword evidence="11 15" id="KW-0804">Transcription</keyword>
<keyword evidence="12 15" id="KW-0539">Nucleus</keyword>
<dbReference type="GO" id="GO:0140999">
    <property type="term" value="F:histone H3K4 trimethyltransferase activity"/>
    <property type="evidence" value="ECO:0007669"/>
    <property type="project" value="UniProtKB-EC"/>
</dbReference>
<protein>
    <recommendedName>
        <fullName evidence="4 15">Histone-lysine N-methyltransferase, H3 lysine-79 specific</fullName>
        <ecNumber evidence="3 15">2.1.1.360</ecNumber>
    </recommendedName>
    <alternativeName>
        <fullName evidence="13 15">Histone H3-K79 methyltransferase</fullName>
    </alternativeName>
</protein>
<evidence type="ECO:0000256" key="8">
    <source>
        <dbReference type="ARBA" id="ARBA00022737"/>
    </source>
</evidence>
<evidence type="ECO:0000256" key="6">
    <source>
        <dbReference type="ARBA" id="ARBA00022679"/>
    </source>
</evidence>
<keyword evidence="9 15" id="KW-0156">Chromatin regulator</keyword>
<organism evidence="18 19">
    <name type="scientific">Sporothrix stenoceras</name>
    <dbReference type="NCBI Taxonomy" id="5173"/>
    <lineage>
        <taxon>Eukaryota</taxon>
        <taxon>Fungi</taxon>
        <taxon>Dikarya</taxon>
        <taxon>Ascomycota</taxon>
        <taxon>Pezizomycotina</taxon>
        <taxon>Sordariomycetes</taxon>
        <taxon>Sordariomycetidae</taxon>
        <taxon>Ophiostomatales</taxon>
        <taxon>Ophiostomataceae</taxon>
        <taxon>Sporothrix</taxon>
    </lineage>
</organism>
<keyword evidence="6 15" id="KW-0808">Transferase</keyword>
<dbReference type="Gene3D" id="1.10.260.170">
    <property type="match status" value="1"/>
</dbReference>
<comment type="similarity">
    <text evidence="15">Belongs to the class I-like SAM-binding methyltransferase superfamily. DOT1 family.</text>
</comment>
<dbReference type="Gene3D" id="3.40.50.150">
    <property type="entry name" value="Vaccinia Virus protein VP39"/>
    <property type="match status" value="1"/>
</dbReference>
<feature type="compositionally biased region" description="Basic and acidic residues" evidence="16">
    <location>
        <begin position="170"/>
        <end position="202"/>
    </location>
</feature>
<evidence type="ECO:0000256" key="16">
    <source>
        <dbReference type="SAM" id="MobiDB-lite"/>
    </source>
</evidence>
<comment type="subcellular location">
    <subcellularLocation>
        <location evidence="2 15">Nucleus</location>
    </subcellularLocation>
</comment>
<feature type="compositionally biased region" description="Basic residues" evidence="16">
    <location>
        <begin position="106"/>
        <end position="116"/>
    </location>
</feature>
<evidence type="ECO:0000256" key="9">
    <source>
        <dbReference type="ARBA" id="ARBA00022853"/>
    </source>
</evidence>
<evidence type="ECO:0000256" key="11">
    <source>
        <dbReference type="ARBA" id="ARBA00023163"/>
    </source>
</evidence>
<evidence type="ECO:0000256" key="13">
    <source>
        <dbReference type="ARBA" id="ARBA00029821"/>
    </source>
</evidence>
<dbReference type="InterPro" id="IPR030445">
    <property type="entry name" value="H3-K79_meTrfase"/>
</dbReference>
<evidence type="ECO:0000256" key="5">
    <source>
        <dbReference type="ARBA" id="ARBA00022603"/>
    </source>
</evidence>
<reference evidence="18 19" key="1">
    <citation type="journal article" date="2024" name="IMA Fungus">
        <title>IMA Genome - F19 : A genome assembly and annotation guide to empower mycologists, including annotated draft genome sequences of Ceratocystis pirilliformis, Diaporthe australafricana, Fusarium ophioides, Paecilomyces lecythidis, and Sporothrix stenoceras.</title>
        <authorList>
            <person name="Aylward J."/>
            <person name="Wilson A.M."/>
            <person name="Visagie C.M."/>
            <person name="Spraker J."/>
            <person name="Barnes I."/>
            <person name="Buitendag C."/>
            <person name="Ceriani C."/>
            <person name="Del Mar Angel L."/>
            <person name="du Plessis D."/>
            <person name="Fuchs T."/>
            <person name="Gasser K."/>
            <person name="Kramer D."/>
            <person name="Li W."/>
            <person name="Munsamy K."/>
            <person name="Piso A."/>
            <person name="Price J.L."/>
            <person name="Sonnekus B."/>
            <person name="Thomas C."/>
            <person name="van der Nest A."/>
            <person name="van Dijk A."/>
            <person name="van Heerden A."/>
            <person name="van Vuuren N."/>
            <person name="Yilmaz N."/>
            <person name="Duong T.A."/>
            <person name="van der Merwe N.A."/>
            <person name="Wingfield M.J."/>
            <person name="Wingfield B.D."/>
        </authorList>
    </citation>
    <scope>NUCLEOTIDE SEQUENCE [LARGE SCALE GENOMIC DNA]</scope>
    <source>
        <strain evidence="18 19">CMW 5346</strain>
    </source>
</reference>
<dbReference type="GO" id="GO:0032259">
    <property type="term" value="P:methylation"/>
    <property type="evidence" value="ECO:0007669"/>
    <property type="project" value="UniProtKB-KW"/>
</dbReference>
<comment type="function">
    <text evidence="1 15">Histone methyltransferase that specifically trimethylates histone H3 to form H3K79me3. This methylation is required for telomere silencing and for the pachytene checkpoint during the meiotic cell cycle by allowing the recruitment of RAD9 to double strand breaks. Nucleosomes are preferred as substrate compared to free histone.</text>
</comment>
<keyword evidence="5 15" id="KW-0489">Methyltransferase</keyword>
<keyword evidence="10 15" id="KW-0805">Transcription regulation</keyword>
<comment type="catalytic activity">
    <reaction evidence="14 15">
        <text>L-lysyl(79)-[histone H3] + 3 S-adenosyl-L-methionine = N(6),N(6),N(6)-trimethyl-L-lysyl(79)-[histone H3] + 3 S-adenosyl-L-homocysteine + 3 H(+)</text>
        <dbReference type="Rhea" id="RHEA:60328"/>
        <dbReference type="Rhea" id="RHEA-COMP:15549"/>
        <dbReference type="Rhea" id="RHEA-COMP:15552"/>
        <dbReference type="ChEBI" id="CHEBI:15378"/>
        <dbReference type="ChEBI" id="CHEBI:29969"/>
        <dbReference type="ChEBI" id="CHEBI:57856"/>
        <dbReference type="ChEBI" id="CHEBI:59789"/>
        <dbReference type="ChEBI" id="CHEBI:61961"/>
        <dbReference type="EC" id="2.1.1.360"/>
    </reaction>
</comment>
<dbReference type="PROSITE" id="PS51569">
    <property type="entry name" value="DOT1"/>
    <property type="match status" value="1"/>
</dbReference>
<sequence>MGVLNQKVTFKVAPPKIRKIPIRVETPEPKPKAQSRSSAPPTISRSSAGQSSSRPGESNGYNSSRSSKTLSASPRTSTSPTSRNGNSRDRASQSPYPASDRNGGDRKRKLANRPTHRASPAVSDRIEFGNDSDTGDDDWEASLREREHRKRKRINGSEHVDLNRQLVHPALRETLPKTQKGDDDHDETKKTDTKDGESKVKDINAEDGAKKVEKLELVGRDLRKLRIIHAKDVASLALKCAPALNAPEDEVSVELQYPGSRHRESYELVWGKDKIDVVNDIKTTIKHIAEVYLTDEQAKPFTDKTAGIIRQLERASSDTINDYKMFKSALKDFNRRLLAMHSDGTIAANLAKRHDLPPHFVAFVLRQVYDRTVAPKVELLNKYQNGSDNVYGELLHPFVTNILVDRLQMTSGQVFVDLGSGVGNVVLQAALEIGCESWGCEMMENACNIATEQKKEFAERCRLWGIAPGKVHLERGDFRHNAPILAALKRADVVLVNNKAFTSQLNDDLVRMFLDFKEGCKIVSLKSFVHDHKSAAHNINDVGTQILDVEMLRYPAGYVSWADSAGDFCISTRH</sequence>
<dbReference type="PANTHER" id="PTHR21451">
    <property type="entry name" value="HISTONE H3 METHYLTRANSFERASE"/>
    <property type="match status" value="1"/>
</dbReference>
<evidence type="ECO:0000313" key="19">
    <source>
        <dbReference type="Proteomes" id="UP001583186"/>
    </source>
</evidence>
<dbReference type="InterPro" id="IPR021162">
    <property type="entry name" value="Dot1"/>
</dbReference>
<evidence type="ECO:0000256" key="2">
    <source>
        <dbReference type="ARBA" id="ARBA00004123"/>
    </source>
</evidence>
<dbReference type="PANTHER" id="PTHR21451:SF0">
    <property type="entry name" value="HISTONE-LYSINE N-METHYLTRANSFERASE, H3 LYSINE-79 SPECIFIC"/>
    <property type="match status" value="1"/>
</dbReference>
<feature type="compositionally biased region" description="Polar residues" evidence="16">
    <location>
        <begin position="34"/>
        <end position="43"/>
    </location>
</feature>
<evidence type="ECO:0000256" key="4">
    <source>
        <dbReference type="ARBA" id="ARBA00020987"/>
    </source>
</evidence>
<dbReference type="InterPro" id="IPR029063">
    <property type="entry name" value="SAM-dependent_MTases_sf"/>
</dbReference>
<evidence type="ECO:0000256" key="15">
    <source>
        <dbReference type="PIRNR" id="PIRNR017570"/>
    </source>
</evidence>
<dbReference type="EC" id="2.1.1.360" evidence="3 15"/>
<evidence type="ECO:0000259" key="17">
    <source>
        <dbReference type="PROSITE" id="PS51569"/>
    </source>
</evidence>
<evidence type="ECO:0000256" key="10">
    <source>
        <dbReference type="ARBA" id="ARBA00023015"/>
    </source>
</evidence>
<name>A0ABR3Z913_9PEZI</name>
<dbReference type="SUPFAM" id="SSF53335">
    <property type="entry name" value="S-adenosyl-L-methionine-dependent methyltransferases"/>
    <property type="match status" value="1"/>
</dbReference>
<feature type="compositionally biased region" description="Low complexity" evidence="16">
    <location>
        <begin position="71"/>
        <end position="85"/>
    </location>
</feature>
<dbReference type="Proteomes" id="UP001583186">
    <property type="component" value="Unassembled WGS sequence"/>
</dbReference>
<accession>A0ABR3Z913</accession>
<gene>
    <name evidence="18" type="primary">DOT1</name>
    <name evidence="18" type="ORF">Sste5346_004304</name>
</gene>
<comment type="caution">
    <text evidence="18">The sequence shown here is derived from an EMBL/GenBank/DDBJ whole genome shotgun (WGS) entry which is preliminary data.</text>
</comment>
<dbReference type="Pfam" id="PF08123">
    <property type="entry name" value="DOT1"/>
    <property type="match status" value="1"/>
</dbReference>